<protein>
    <recommendedName>
        <fullName evidence="1">Helicase ATP-binding domain-containing protein</fullName>
    </recommendedName>
</protein>
<sequence>MPIDLKDFQNDVLDGMVARFESVRALYEQVERDTSLASRIVEARQANGALVLQAPTGAGKTVLAVEAVRRLSVQERILWFWFAPYSGLVEQSRSVLAAQAPEITLFDLRVDRQSDKVRDGGVFVTTWSSVATSSVESRKSRTRDDDGSSVDELIVLARAEGVRIGCVVDEAHHGFHRAAQARIFFKTVLAPDYALMMTATPRDADLTAFEDDTGYELGGPADWASVSRTDAVEAGLLKRGVRMVRFIASDDNLSQLLSFEHIALNECAKAHRTIEQMLADSGIPLTPLMLVQVPNGRDDQESARRYLVEVLGFSADAVKVHTSDEPDPELLSLANDATVEVLIFKMAVAIGFDAPRAFTLAALRGARDAGFGVQVIGRILRRHALLQGRNDLPPELEHGYVFLANSASQEGLLTAGQQINEMTTQAPSIGTQTVITVFGDASELQVVRTGESLQLLIGSDGVTRTASDDGHMIADSAGRPAGEIMPGVSDEANPGFDEAVHSAFGLLGSTTSDTGTPTPPPSSTPAQSMLPLLNLASSQVCHYPRAAGIPATLRSERKPNLPPQFEEAIVDHVDFNDTVLGSRFKSRVQVHRNETGLFDGSSGEHDEDIYERLPPEYVARRAETLRLNLVDSNDRELQPLLLNRFRSSLERKGYEYPEDEELLLQQLDLVLARNPAILREAYRRVSISGIMDVEVTFPGEISSEPRLPPAIRNAYGCYPQGLNQDELAVAKMLDASPLVLWWHRNQPRRPESIGLYRWDDGKGYFPDFVVGIRSRATLDQIALLEVKGGYLWAVEDEVEKHGAAHPEYGQVFMVGRRRGEETFHHLRREVDRLTTDGDFAVERLRYRS</sequence>
<dbReference type="EMBL" id="CABQ01000191">
    <property type="protein sequence ID" value="CBI08180.1"/>
    <property type="molecule type" value="Genomic_DNA"/>
</dbReference>
<feature type="domain" description="Helicase ATP-binding" evidence="1">
    <location>
        <begin position="41"/>
        <end position="219"/>
    </location>
</feature>
<dbReference type="GO" id="GO:0003677">
    <property type="term" value="F:DNA binding"/>
    <property type="evidence" value="ECO:0007669"/>
    <property type="project" value="InterPro"/>
</dbReference>
<comment type="caution">
    <text evidence="2">The sequence shown here is derived from an EMBL/GenBank/DDBJ whole genome shotgun (WGS) entry which is preliminary data.</text>
</comment>
<dbReference type="InterPro" id="IPR050742">
    <property type="entry name" value="Helicase_Restrict-Modif_Enz"/>
</dbReference>
<dbReference type="GO" id="GO:0005524">
    <property type="term" value="F:ATP binding"/>
    <property type="evidence" value="ECO:0007669"/>
    <property type="project" value="InterPro"/>
</dbReference>
<evidence type="ECO:0000259" key="1">
    <source>
        <dbReference type="PROSITE" id="PS51192"/>
    </source>
</evidence>
<evidence type="ECO:0000313" key="2">
    <source>
        <dbReference type="EMBL" id="CBI08180.1"/>
    </source>
</evidence>
<dbReference type="GO" id="GO:0005829">
    <property type="term" value="C:cytosol"/>
    <property type="evidence" value="ECO:0007669"/>
    <property type="project" value="TreeGrafter"/>
</dbReference>
<dbReference type="InterPro" id="IPR014001">
    <property type="entry name" value="Helicase_ATP-bd"/>
</dbReference>
<dbReference type="GO" id="GO:0016787">
    <property type="term" value="F:hydrolase activity"/>
    <property type="evidence" value="ECO:0007669"/>
    <property type="project" value="InterPro"/>
</dbReference>
<dbReference type="SUPFAM" id="SSF52540">
    <property type="entry name" value="P-loop containing nucleoside triphosphate hydrolases"/>
    <property type="match status" value="2"/>
</dbReference>
<dbReference type="PANTHER" id="PTHR47396">
    <property type="entry name" value="TYPE I RESTRICTION ENZYME ECOKI R PROTEIN"/>
    <property type="match status" value="1"/>
</dbReference>
<dbReference type="InterPro" id="IPR027417">
    <property type="entry name" value="P-loop_NTPase"/>
</dbReference>
<dbReference type="PROSITE" id="PS51192">
    <property type="entry name" value="HELICASE_ATP_BIND_1"/>
    <property type="match status" value="1"/>
</dbReference>
<dbReference type="PANTHER" id="PTHR47396:SF1">
    <property type="entry name" value="ATP-DEPENDENT HELICASE IRC3-RELATED"/>
    <property type="match status" value="1"/>
</dbReference>
<dbReference type="InterPro" id="IPR006935">
    <property type="entry name" value="Helicase/UvrB_N"/>
</dbReference>
<gene>
    <name evidence="2" type="ORF">CARN6_1622</name>
</gene>
<proteinExistence type="predicted"/>
<dbReference type="Pfam" id="PF04851">
    <property type="entry name" value="ResIII"/>
    <property type="match status" value="1"/>
</dbReference>
<dbReference type="AlphaFoldDB" id="E6QLQ9"/>
<dbReference type="Gene3D" id="3.40.50.300">
    <property type="entry name" value="P-loop containing nucleotide triphosphate hydrolases"/>
    <property type="match status" value="1"/>
</dbReference>
<reference evidence="2" key="1">
    <citation type="submission" date="2009-10" db="EMBL/GenBank/DDBJ databases">
        <title>Diversity of trophic interactions inside an arsenic-rich microbial ecosystem.</title>
        <authorList>
            <person name="Bertin P.N."/>
            <person name="Heinrich-Salmeron A."/>
            <person name="Pelletier E."/>
            <person name="Goulhen-Chollet F."/>
            <person name="Arsene-Ploetze F."/>
            <person name="Gallien S."/>
            <person name="Calteau A."/>
            <person name="Vallenet D."/>
            <person name="Casiot C."/>
            <person name="Chane-Woon-Ming B."/>
            <person name="Giloteaux L."/>
            <person name="Barakat M."/>
            <person name="Bonnefoy V."/>
            <person name="Bruneel O."/>
            <person name="Chandler M."/>
            <person name="Cleiss J."/>
            <person name="Duran R."/>
            <person name="Elbaz-Poulichet F."/>
            <person name="Fonknechten N."/>
            <person name="Lauga B."/>
            <person name="Mornico D."/>
            <person name="Ortet P."/>
            <person name="Schaeffer C."/>
            <person name="Siguier P."/>
            <person name="Alexander Thil Smith A."/>
            <person name="Van Dorsselaer A."/>
            <person name="Weissenbach J."/>
            <person name="Medigue C."/>
            <person name="Le Paslier D."/>
        </authorList>
    </citation>
    <scope>NUCLEOTIDE SEQUENCE</scope>
</reference>
<accession>E6QLQ9</accession>
<name>E6QLQ9_9ZZZZ</name>
<organism evidence="2">
    <name type="scientific">mine drainage metagenome</name>
    <dbReference type="NCBI Taxonomy" id="410659"/>
    <lineage>
        <taxon>unclassified sequences</taxon>
        <taxon>metagenomes</taxon>
        <taxon>ecological metagenomes</taxon>
    </lineage>
</organism>